<dbReference type="GO" id="GO:0030490">
    <property type="term" value="P:maturation of SSU-rRNA"/>
    <property type="evidence" value="ECO:0007669"/>
    <property type="project" value="TreeGrafter"/>
</dbReference>
<evidence type="ECO:0000313" key="8">
    <source>
        <dbReference type="EMBL" id="EEC51116.1"/>
    </source>
</evidence>
<dbReference type="GO" id="GO:0030688">
    <property type="term" value="C:preribosome, small subunit precursor"/>
    <property type="evidence" value="ECO:0007669"/>
    <property type="project" value="TreeGrafter"/>
</dbReference>
<dbReference type="GO" id="GO:0004521">
    <property type="term" value="F:RNA endonuclease activity"/>
    <property type="evidence" value="ECO:0007669"/>
    <property type="project" value="UniProtKB-ARBA"/>
</dbReference>
<dbReference type="PANTHER" id="PTHR12814">
    <property type="entry name" value="RNA-BINDING PROTEIN NOB1"/>
    <property type="match status" value="1"/>
</dbReference>
<feature type="compositionally biased region" description="Basic and acidic residues" evidence="5">
    <location>
        <begin position="182"/>
        <end position="192"/>
    </location>
</feature>
<evidence type="ECO:0000256" key="1">
    <source>
        <dbReference type="ARBA" id="ARBA00005858"/>
    </source>
</evidence>
<dbReference type="KEGG" id="pti:PHATRDRAFT_31725"/>
<dbReference type="InterPro" id="IPR033411">
    <property type="entry name" value="Ribonuclease_PIN"/>
</dbReference>
<dbReference type="Proteomes" id="UP000000759">
    <property type="component" value="Chromosome 1"/>
</dbReference>
<dbReference type="Gene3D" id="6.20.210.10">
    <property type="entry name" value="Nin one binding (NOB1), Zn-ribbon-like"/>
    <property type="match status" value="1"/>
</dbReference>
<reference evidence="9" key="2">
    <citation type="submission" date="2008-08" db="EMBL/GenBank/DDBJ databases">
        <authorList>
            <consortium name="Diatom Consortium"/>
            <person name="Grigoriev I."/>
            <person name="Grimwood J."/>
            <person name="Kuo A."/>
            <person name="Otillar R.P."/>
            <person name="Salamov A."/>
            <person name="Detter J.C."/>
            <person name="Lindquist E."/>
            <person name="Shapiro H."/>
            <person name="Lucas S."/>
            <person name="Glavina del Rio T."/>
            <person name="Pitluck S."/>
            <person name="Rokhsar D."/>
            <person name="Bowler C."/>
        </authorList>
    </citation>
    <scope>GENOME REANNOTATION</scope>
    <source>
        <strain evidence="9">CCAP 1055/1</strain>
    </source>
</reference>
<evidence type="ECO:0000256" key="4">
    <source>
        <dbReference type="ARBA" id="ARBA00022801"/>
    </source>
</evidence>
<dbReference type="GO" id="GO:0005737">
    <property type="term" value="C:cytoplasm"/>
    <property type="evidence" value="ECO:0007669"/>
    <property type="project" value="UniProtKB-ARBA"/>
</dbReference>
<dbReference type="RefSeq" id="XP_002176653.1">
    <property type="nucleotide sequence ID" value="XM_002176617.1"/>
</dbReference>
<dbReference type="AlphaFoldDB" id="B7FP62"/>
<dbReference type="FunFam" id="3.40.50.1010:FF:000020">
    <property type="entry name" value="20S-pre-rRNA D-site endonuclease NOB1"/>
    <property type="match status" value="1"/>
</dbReference>
<keyword evidence="3" id="KW-0479">Metal-binding</keyword>
<evidence type="ECO:0000259" key="7">
    <source>
        <dbReference type="Pfam" id="PF17146"/>
    </source>
</evidence>
<dbReference type="InterPro" id="IPR014881">
    <property type="entry name" value="NOB1_Zn-bd"/>
</dbReference>
<keyword evidence="2" id="KW-0540">Nuclease</keyword>
<keyword evidence="9" id="KW-1185">Reference proteome</keyword>
<dbReference type="InParanoid" id="B7FP62"/>
<dbReference type="Gene3D" id="3.40.50.1010">
    <property type="entry name" value="5'-nuclease"/>
    <property type="match status" value="1"/>
</dbReference>
<sequence>MVPSSTKADNNDVSTTAISTHVSVAVEQKGEAKYRALVIDSGPIIRLAGLTTLWRRADSFYTVPAVLQEIRDAKARQHLNTLPFELKTREPSAEAIQAVVEFSRQTGDYPSLSSVDLQVLALLYDLEKEGCADMSHVGKTPKRTVGVGKIQILANDAEGSITAARLEPQVDHCGMDDYSQQEAKDQSIHDDGESTVDEYDDESVTSEDLELENVSQTNDLVVPASAKPPKTWAALVNPIAASKELPKNDSIAKPVFDQALHIPFGRMSLRSVAANNNKEENGQFSDADSDRGFSSEDEESDDDFDSNQEISDEECDVYILDPEEVERKNKTFDTTVQDEHLSDFPSLAASIRVPYEEANDDERDAQRQIVEDRRKQKSLQPVSNSGKLYNSFRKYTNLMKPKAAIKKNTPKVTSTVSTPGEKYDELRTQSTIDNTQSRIIGGTAFAGQDADFVDDGEGWITSTKEIKTLRAAGSLDPMKNLGKSGELVTTAMGPSVGQRAACTTTDFAMQNVILQMNLELLSVDGIKVRKLKSWVTRCGACYKVYTSHESSGPLGKRLFCERCGSDMIQRIAASVDGKTGRLRLHLSKRYRHNLRGTKYSLPKSGSGNRFQGDLLLREDQLLMGAWNQK</sequence>
<accession>B7FP62</accession>
<evidence type="ECO:0000256" key="3">
    <source>
        <dbReference type="ARBA" id="ARBA00022723"/>
    </source>
</evidence>
<feature type="region of interest" description="Disordered" evidence="5">
    <location>
        <begin position="278"/>
        <end position="313"/>
    </location>
</feature>
<feature type="region of interest" description="Disordered" evidence="5">
    <location>
        <begin position="178"/>
        <end position="203"/>
    </location>
</feature>
<feature type="compositionally biased region" description="Acidic residues" evidence="5">
    <location>
        <begin position="193"/>
        <end position="203"/>
    </location>
</feature>
<dbReference type="InterPro" id="IPR039907">
    <property type="entry name" value="NOB1"/>
</dbReference>
<dbReference type="Pfam" id="PF17146">
    <property type="entry name" value="PIN_6"/>
    <property type="match status" value="1"/>
</dbReference>
<keyword evidence="4" id="KW-0378">Hydrolase</keyword>
<dbReference type="Pfam" id="PF08772">
    <property type="entry name" value="Zn_ribbon_NOB1"/>
    <property type="match status" value="1"/>
</dbReference>
<feature type="compositionally biased region" description="Acidic residues" evidence="5">
    <location>
        <begin position="295"/>
        <end position="313"/>
    </location>
</feature>
<proteinExistence type="inferred from homology"/>
<dbReference type="HOGENOM" id="CLU_024666_1_0_1"/>
<name>B7FP62_PHATC</name>
<evidence type="ECO:0000259" key="6">
    <source>
        <dbReference type="Pfam" id="PF08772"/>
    </source>
</evidence>
<dbReference type="PANTHER" id="PTHR12814:SF2">
    <property type="entry name" value="RNA-BINDING PROTEIN NOB1"/>
    <property type="match status" value="1"/>
</dbReference>
<feature type="domain" description="Ribonuclease PIN" evidence="7">
    <location>
        <begin position="37"/>
        <end position="126"/>
    </location>
</feature>
<dbReference type="OrthoDB" id="446759at2759"/>
<dbReference type="STRING" id="556484.B7FP62"/>
<evidence type="ECO:0000256" key="2">
    <source>
        <dbReference type="ARBA" id="ARBA00022722"/>
    </source>
</evidence>
<protein>
    <submittedName>
        <fullName evidence="8">Uncharacterized protein</fullName>
    </submittedName>
</protein>
<dbReference type="GO" id="GO:0016787">
    <property type="term" value="F:hydrolase activity"/>
    <property type="evidence" value="ECO:0007669"/>
    <property type="project" value="UniProtKB-KW"/>
</dbReference>
<dbReference type="eggNOG" id="KOG2463">
    <property type="taxonomic scope" value="Eukaryota"/>
</dbReference>
<dbReference type="CDD" id="cd09876">
    <property type="entry name" value="PIN_Nob1-like"/>
    <property type="match status" value="1"/>
</dbReference>
<dbReference type="FunCoup" id="B7FP62">
    <property type="interactions" value="437"/>
</dbReference>
<reference evidence="8 9" key="1">
    <citation type="journal article" date="2008" name="Nature">
        <title>The Phaeodactylum genome reveals the evolutionary history of diatom genomes.</title>
        <authorList>
            <person name="Bowler C."/>
            <person name="Allen A.E."/>
            <person name="Badger J.H."/>
            <person name="Grimwood J."/>
            <person name="Jabbari K."/>
            <person name="Kuo A."/>
            <person name="Maheswari U."/>
            <person name="Martens C."/>
            <person name="Maumus F."/>
            <person name="Otillar R.P."/>
            <person name="Rayko E."/>
            <person name="Salamov A."/>
            <person name="Vandepoele K."/>
            <person name="Beszteri B."/>
            <person name="Gruber A."/>
            <person name="Heijde M."/>
            <person name="Katinka M."/>
            <person name="Mock T."/>
            <person name="Valentin K."/>
            <person name="Verret F."/>
            <person name="Berges J.A."/>
            <person name="Brownlee C."/>
            <person name="Cadoret J.P."/>
            <person name="Chiovitti A."/>
            <person name="Choi C.J."/>
            <person name="Coesel S."/>
            <person name="De Martino A."/>
            <person name="Detter J.C."/>
            <person name="Durkin C."/>
            <person name="Falciatore A."/>
            <person name="Fournet J."/>
            <person name="Haruta M."/>
            <person name="Huysman M.J."/>
            <person name="Jenkins B.D."/>
            <person name="Jiroutova K."/>
            <person name="Jorgensen R.E."/>
            <person name="Joubert Y."/>
            <person name="Kaplan A."/>
            <person name="Kroger N."/>
            <person name="Kroth P.G."/>
            <person name="La Roche J."/>
            <person name="Lindquist E."/>
            <person name="Lommer M."/>
            <person name="Martin-Jezequel V."/>
            <person name="Lopez P.J."/>
            <person name="Lucas S."/>
            <person name="Mangogna M."/>
            <person name="McGinnis K."/>
            <person name="Medlin L.K."/>
            <person name="Montsant A."/>
            <person name="Oudot-Le Secq M.P."/>
            <person name="Napoli C."/>
            <person name="Obornik M."/>
            <person name="Parker M.S."/>
            <person name="Petit J.L."/>
            <person name="Porcel B.M."/>
            <person name="Poulsen N."/>
            <person name="Robison M."/>
            <person name="Rychlewski L."/>
            <person name="Rynearson T.A."/>
            <person name="Schmutz J."/>
            <person name="Shapiro H."/>
            <person name="Siaut M."/>
            <person name="Stanley M."/>
            <person name="Sussman M.R."/>
            <person name="Taylor A.R."/>
            <person name="Vardi A."/>
            <person name="von Dassow P."/>
            <person name="Vyverman W."/>
            <person name="Willis A."/>
            <person name="Wyrwicz L.S."/>
            <person name="Rokhsar D.S."/>
            <person name="Weissenbach J."/>
            <person name="Armbrust E.V."/>
            <person name="Green B.R."/>
            <person name="Van de Peer Y."/>
            <person name="Grigoriev I.V."/>
        </authorList>
    </citation>
    <scope>NUCLEOTIDE SEQUENCE [LARGE SCALE GENOMIC DNA]</scope>
    <source>
        <strain evidence="8 9">CCAP 1055/1</strain>
    </source>
</reference>
<dbReference type="GO" id="GO:0046872">
    <property type="term" value="F:metal ion binding"/>
    <property type="evidence" value="ECO:0007669"/>
    <property type="project" value="UniProtKB-KW"/>
</dbReference>
<comment type="similarity">
    <text evidence="1">Belongs to the NOB1 family.</text>
</comment>
<dbReference type="GO" id="GO:0031981">
    <property type="term" value="C:nuclear lumen"/>
    <property type="evidence" value="ECO:0007669"/>
    <property type="project" value="UniProtKB-ARBA"/>
</dbReference>
<evidence type="ECO:0000256" key="5">
    <source>
        <dbReference type="SAM" id="MobiDB-lite"/>
    </source>
</evidence>
<dbReference type="GeneID" id="7196022"/>
<gene>
    <name evidence="8" type="ORF">PHATRDRAFT_31725</name>
</gene>
<dbReference type="SUPFAM" id="SSF144206">
    <property type="entry name" value="NOB1 zinc finger-like"/>
    <property type="match status" value="1"/>
</dbReference>
<organism evidence="8 9">
    <name type="scientific">Phaeodactylum tricornutum (strain CCAP 1055/1)</name>
    <dbReference type="NCBI Taxonomy" id="556484"/>
    <lineage>
        <taxon>Eukaryota</taxon>
        <taxon>Sar</taxon>
        <taxon>Stramenopiles</taxon>
        <taxon>Ochrophyta</taxon>
        <taxon>Bacillariophyta</taxon>
        <taxon>Bacillariophyceae</taxon>
        <taxon>Bacillariophycidae</taxon>
        <taxon>Naviculales</taxon>
        <taxon>Phaeodactylaceae</taxon>
        <taxon>Phaeodactylum</taxon>
    </lineage>
</organism>
<feature type="domain" description="Nin one binding (NOB1) Zn-ribbon-like" evidence="6">
    <location>
        <begin position="528"/>
        <end position="605"/>
    </location>
</feature>
<dbReference type="InterPro" id="IPR036283">
    <property type="entry name" value="NOB1_Zf-like_sf"/>
</dbReference>
<evidence type="ECO:0000313" key="9">
    <source>
        <dbReference type="Proteomes" id="UP000000759"/>
    </source>
</evidence>
<dbReference type="EMBL" id="CM000605">
    <property type="protein sequence ID" value="EEC51116.1"/>
    <property type="molecule type" value="Genomic_DNA"/>
</dbReference>
<dbReference type="PaxDb" id="2850-Phatr31725"/>